<feature type="transmembrane region" description="Helical" evidence="1">
    <location>
        <begin position="172"/>
        <end position="193"/>
    </location>
</feature>
<evidence type="ECO:0000256" key="1">
    <source>
        <dbReference type="SAM" id="Phobius"/>
    </source>
</evidence>
<keyword evidence="1" id="KW-0472">Membrane</keyword>
<evidence type="ECO:0000313" key="2">
    <source>
        <dbReference type="EMBL" id="GAA1713429.1"/>
    </source>
</evidence>
<dbReference type="EMBL" id="BAAANY010000038">
    <property type="protein sequence ID" value="GAA1713429.1"/>
    <property type="molecule type" value="Genomic_DNA"/>
</dbReference>
<accession>A0ABN2IWX1</accession>
<feature type="transmembrane region" description="Helical" evidence="1">
    <location>
        <begin position="56"/>
        <end position="75"/>
    </location>
</feature>
<feature type="transmembrane region" description="Helical" evidence="1">
    <location>
        <begin position="200"/>
        <end position="223"/>
    </location>
</feature>
<evidence type="ECO:0000313" key="3">
    <source>
        <dbReference type="Proteomes" id="UP001500618"/>
    </source>
</evidence>
<keyword evidence="3" id="KW-1185">Reference proteome</keyword>
<feature type="transmembrane region" description="Helical" evidence="1">
    <location>
        <begin position="235"/>
        <end position="254"/>
    </location>
</feature>
<proteinExistence type="predicted"/>
<dbReference type="Proteomes" id="UP001500618">
    <property type="component" value="Unassembled WGS sequence"/>
</dbReference>
<dbReference type="Pfam" id="PF03988">
    <property type="entry name" value="DUF347"/>
    <property type="match status" value="4"/>
</dbReference>
<keyword evidence="1" id="KW-1133">Transmembrane helix</keyword>
<feature type="transmembrane region" description="Helical" evidence="1">
    <location>
        <begin position="82"/>
        <end position="101"/>
    </location>
</feature>
<feature type="transmembrane region" description="Helical" evidence="1">
    <location>
        <begin position="107"/>
        <end position="125"/>
    </location>
</feature>
<keyword evidence="1" id="KW-0812">Transmembrane</keyword>
<name>A0ABN2IWX1_9ACTN</name>
<sequence>MVTSRDLEQIPRLSPTSRLIQKVPEATAIFWIVKVLTTGMGETTSDYLAHHVDPPIAVGIAGAGLVAALLLQLVLRRYVPWIYWLAVVMVSVFGTMAADVLHVVLGVPYAVSTAFFVLVLAAVFATWYASEKTLSIHSIFTRRREVFYWATVMATFALGTAAGDLTATTMRLGYLASAGLFAVLIAIPALAYWKLRVNGILAFWLAYIVTRPLGASVADWMGLPVSRGGLDWGTGTVSLGLTIIIAVFVGYLTIKARRD</sequence>
<dbReference type="InterPro" id="IPR007136">
    <property type="entry name" value="DUF347"/>
</dbReference>
<organism evidence="2 3">
    <name type="scientific">Fodinicola feengrottensis</name>
    <dbReference type="NCBI Taxonomy" id="435914"/>
    <lineage>
        <taxon>Bacteria</taxon>
        <taxon>Bacillati</taxon>
        <taxon>Actinomycetota</taxon>
        <taxon>Actinomycetes</taxon>
        <taxon>Mycobacteriales</taxon>
        <taxon>Fodinicola</taxon>
    </lineage>
</organism>
<gene>
    <name evidence="2" type="ORF">GCM10009765_73180</name>
</gene>
<protein>
    <submittedName>
        <fullName evidence="2">Membrane protein</fullName>
    </submittedName>
</protein>
<reference evidence="2 3" key="1">
    <citation type="journal article" date="2019" name="Int. J. Syst. Evol. Microbiol.">
        <title>The Global Catalogue of Microorganisms (GCM) 10K type strain sequencing project: providing services to taxonomists for standard genome sequencing and annotation.</title>
        <authorList>
            <consortium name="The Broad Institute Genomics Platform"/>
            <consortium name="The Broad Institute Genome Sequencing Center for Infectious Disease"/>
            <person name="Wu L."/>
            <person name="Ma J."/>
        </authorList>
    </citation>
    <scope>NUCLEOTIDE SEQUENCE [LARGE SCALE GENOMIC DNA]</scope>
    <source>
        <strain evidence="2 3">JCM 14718</strain>
    </source>
</reference>
<comment type="caution">
    <text evidence="2">The sequence shown here is derived from an EMBL/GenBank/DDBJ whole genome shotgun (WGS) entry which is preliminary data.</text>
</comment>
<feature type="transmembrane region" description="Helical" evidence="1">
    <location>
        <begin position="146"/>
        <end position="166"/>
    </location>
</feature>